<evidence type="ECO:0000313" key="3">
    <source>
        <dbReference type="EMBL" id="KAJ1699719.1"/>
    </source>
</evidence>
<dbReference type="Pfam" id="PF25276">
    <property type="entry name" value="DUF7870"/>
    <property type="match status" value="1"/>
</dbReference>
<accession>A0A9Q0HV63</accession>
<dbReference type="PANTHER" id="PTHR33597:SF11">
    <property type="entry name" value="OS07G0620600 PROTEIN"/>
    <property type="match status" value="1"/>
</dbReference>
<dbReference type="AlphaFoldDB" id="A0A9Q0HV63"/>
<keyword evidence="4" id="KW-1185">Reference proteome</keyword>
<organism evidence="3 4">
    <name type="scientific">Rhynchospora breviuscula</name>
    <dbReference type="NCBI Taxonomy" id="2022672"/>
    <lineage>
        <taxon>Eukaryota</taxon>
        <taxon>Viridiplantae</taxon>
        <taxon>Streptophyta</taxon>
        <taxon>Embryophyta</taxon>
        <taxon>Tracheophyta</taxon>
        <taxon>Spermatophyta</taxon>
        <taxon>Magnoliopsida</taxon>
        <taxon>Liliopsida</taxon>
        <taxon>Poales</taxon>
        <taxon>Cyperaceae</taxon>
        <taxon>Cyperoideae</taxon>
        <taxon>Rhynchosporeae</taxon>
        <taxon>Rhynchospora</taxon>
    </lineage>
</organism>
<feature type="domain" description="DUF7870" evidence="2">
    <location>
        <begin position="230"/>
        <end position="397"/>
    </location>
</feature>
<proteinExistence type="predicted"/>
<feature type="transmembrane region" description="Helical" evidence="1">
    <location>
        <begin position="29"/>
        <end position="51"/>
    </location>
</feature>
<keyword evidence="1" id="KW-0812">Transmembrane</keyword>
<reference evidence="3" key="1">
    <citation type="journal article" date="2022" name="Cell">
        <title>Repeat-based holocentromeres influence genome architecture and karyotype evolution.</title>
        <authorList>
            <person name="Hofstatter P.G."/>
            <person name="Thangavel G."/>
            <person name="Lux T."/>
            <person name="Neumann P."/>
            <person name="Vondrak T."/>
            <person name="Novak P."/>
            <person name="Zhang M."/>
            <person name="Costa L."/>
            <person name="Castellani M."/>
            <person name="Scott A."/>
            <person name="Toegelov H."/>
            <person name="Fuchs J."/>
            <person name="Mata-Sucre Y."/>
            <person name="Dias Y."/>
            <person name="Vanzela A.L.L."/>
            <person name="Huettel B."/>
            <person name="Almeida C.C.S."/>
            <person name="Simkova H."/>
            <person name="Souza G."/>
            <person name="Pedrosa-Harand A."/>
            <person name="Macas J."/>
            <person name="Mayer K.F.X."/>
            <person name="Houben A."/>
            <person name="Marques A."/>
        </authorList>
    </citation>
    <scope>NUCLEOTIDE SEQUENCE</scope>
    <source>
        <strain evidence="3">RhyBre1mFocal</strain>
    </source>
</reference>
<name>A0A9Q0HV63_9POAL</name>
<evidence type="ECO:0000313" key="4">
    <source>
        <dbReference type="Proteomes" id="UP001151287"/>
    </source>
</evidence>
<sequence length="398" mass="44773">MTSSSIAIATKLGENSIMSSFSAERIVRLVARTALITMILLSFPLLHSIIFSRSGVDNSLELQMLLNDLRQDGLFNSNDRAVFLGDSLSLLPLLKKNNLIPLSRKWEPIVPDHSVDFIVAADGFGDDSFGFIDRILRTQGIAVFQLSSEPVKLPGNYRTVFMKKFESTAIAVKKIAQSAPGSATGRATSRRLLAVPEVKKQTQDELDDVVFEEPIESHKTEVPEVKKQTLDELEDVLFEPPIKSRKTKNSKRIKFLPMLIGDSLDNYPRRVFIDVGPPKRADSKCWFKKKYPKGKLDFEMVRLDVGGSEKKVAGESAQGMSDWLRVNVKKEDYVVMKAEAGAVEEMLQGKAIGLVDELFLECKNQWFKGKKSKRAYWECLALYGRLRDEGVAVHQWWG</sequence>
<comment type="caution">
    <text evidence="3">The sequence shown here is derived from an EMBL/GenBank/DDBJ whole genome shotgun (WGS) entry which is preliminary data.</text>
</comment>
<dbReference type="PANTHER" id="PTHR33597">
    <property type="entry name" value="OS02G0760400 PROTEIN"/>
    <property type="match status" value="1"/>
</dbReference>
<dbReference type="InterPro" id="IPR057192">
    <property type="entry name" value="DUF7870"/>
</dbReference>
<protein>
    <recommendedName>
        <fullName evidence="2">DUF7870 domain-containing protein</fullName>
    </recommendedName>
</protein>
<dbReference type="OrthoDB" id="1919622at2759"/>
<dbReference type="Proteomes" id="UP001151287">
    <property type="component" value="Unassembled WGS sequence"/>
</dbReference>
<keyword evidence="1" id="KW-0472">Membrane</keyword>
<dbReference type="EMBL" id="JAMQYH010000002">
    <property type="protein sequence ID" value="KAJ1699719.1"/>
    <property type="molecule type" value="Genomic_DNA"/>
</dbReference>
<gene>
    <name evidence="3" type="ORF">LUZ63_008231</name>
</gene>
<evidence type="ECO:0000259" key="2">
    <source>
        <dbReference type="Pfam" id="PF25276"/>
    </source>
</evidence>
<evidence type="ECO:0000256" key="1">
    <source>
        <dbReference type="SAM" id="Phobius"/>
    </source>
</evidence>
<keyword evidence="1" id="KW-1133">Transmembrane helix</keyword>